<evidence type="ECO:0000259" key="3">
    <source>
        <dbReference type="PROSITE" id="PS50114"/>
    </source>
</evidence>
<keyword evidence="5" id="KW-1185">Reference proteome</keyword>
<feature type="compositionally biased region" description="Polar residues" evidence="2">
    <location>
        <begin position="1"/>
        <end position="12"/>
    </location>
</feature>
<accession>A0ABZ0NU54</accession>
<dbReference type="Pfam" id="PF00320">
    <property type="entry name" value="GATA"/>
    <property type="match status" value="1"/>
</dbReference>
<feature type="region of interest" description="Disordered" evidence="2">
    <location>
        <begin position="1"/>
        <end position="95"/>
    </location>
</feature>
<keyword evidence="1" id="KW-0479">Metal-binding</keyword>
<dbReference type="RefSeq" id="XP_065459047.1">
    <property type="nucleotide sequence ID" value="XM_065602975.1"/>
</dbReference>
<dbReference type="GeneID" id="35430959"/>
<keyword evidence="1" id="KW-0863">Zinc-finger</keyword>
<evidence type="ECO:0000313" key="4">
    <source>
        <dbReference type="EMBL" id="WPB03080.1"/>
    </source>
</evidence>
<dbReference type="SUPFAM" id="SSF57716">
    <property type="entry name" value="Glucocorticoid receptor-like (DNA-binding domain)"/>
    <property type="match status" value="1"/>
</dbReference>
<evidence type="ECO:0000313" key="5">
    <source>
        <dbReference type="Proteomes" id="UP001302367"/>
    </source>
</evidence>
<keyword evidence="1" id="KW-0862">Zinc</keyword>
<dbReference type="SMART" id="SM00401">
    <property type="entry name" value="ZnF_GATA"/>
    <property type="match status" value="1"/>
</dbReference>
<dbReference type="InterPro" id="IPR013088">
    <property type="entry name" value="Znf_NHR/GATA"/>
</dbReference>
<dbReference type="InterPro" id="IPR000679">
    <property type="entry name" value="Znf_GATA"/>
</dbReference>
<dbReference type="Proteomes" id="UP001302367">
    <property type="component" value="Chromosome 5"/>
</dbReference>
<dbReference type="PROSITE" id="PS50114">
    <property type="entry name" value="GATA_ZN_FINGER_2"/>
    <property type="match status" value="1"/>
</dbReference>
<reference evidence="4 5" key="1">
    <citation type="submission" date="2023-09" db="EMBL/GenBank/DDBJ databases">
        <title>Complete-Gapless Cercospora beticola genome.</title>
        <authorList>
            <person name="Wyatt N.A."/>
            <person name="Spanner R.E."/>
            <person name="Bolton M.D."/>
        </authorList>
    </citation>
    <scope>NUCLEOTIDE SEQUENCE [LARGE SCALE GENOMIC DNA]</scope>
    <source>
        <strain evidence="4">Cb09-40</strain>
    </source>
</reference>
<dbReference type="EMBL" id="CP134188">
    <property type="protein sequence ID" value="WPB03080.1"/>
    <property type="molecule type" value="Genomic_DNA"/>
</dbReference>
<protein>
    <recommendedName>
        <fullName evidence="3">GATA-type domain-containing protein</fullName>
    </recommendedName>
</protein>
<dbReference type="CDD" id="cd00202">
    <property type="entry name" value="ZnF_GATA"/>
    <property type="match status" value="1"/>
</dbReference>
<gene>
    <name evidence="4" type="ORF">RHO25_007717</name>
</gene>
<name>A0ABZ0NU54_CERBT</name>
<proteinExistence type="predicted"/>
<evidence type="ECO:0000256" key="1">
    <source>
        <dbReference type="PROSITE-ProRule" id="PRU00094"/>
    </source>
</evidence>
<sequence>MANLLTQPSQQELEAARQLVEHSQSTTTTTQAPVQEPQLSHAPSNQSQTSTAFPHGYREANEYAQPTQSSPAMSLASAPIMQPSRTSPSAMSNIGTPGGQMCSNCGTTKTPLWRRSPAGAIRVCMGRARVVDVAMVQEDKMHVQDVQRTTIEFPKLLK</sequence>
<evidence type="ECO:0000256" key="2">
    <source>
        <dbReference type="SAM" id="MobiDB-lite"/>
    </source>
</evidence>
<organism evidence="4 5">
    <name type="scientific">Cercospora beticola</name>
    <name type="common">Sugarbeet leaf spot fungus</name>
    <dbReference type="NCBI Taxonomy" id="122368"/>
    <lineage>
        <taxon>Eukaryota</taxon>
        <taxon>Fungi</taxon>
        <taxon>Dikarya</taxon>
        <taxon>Ascomycota</taxon>
        <taxon>Pezizomycotina</taxon>
        <taxon>Dothideomycetes</taxon>
        <taxon>Dothideomycetidae</taxon>
        <taxon>Mycosphaerellales</taxon>
        <taxon>Mycosphaerellaceae</taxon>
        <taxon>Cercospora</taxon>
    </lineage>
</organism>
<feature type="domain" description="GATA-type" evidence="3">
    <location>
        <begin position="96"/>
        <end position="119"/>
    </location>
</feature>
<dbReference type="Gene3D" id="3.30.50.10">
    <property type="entry name" value="Erythroid Transcription Factor GATA-1, subunit A"/>
    <property type="match status" value="1"/>
</dbReference>
<feature type="compositionally biased region" description="Polar residues" evidence="2">
    <location>
        <begin position="83"/>
        <end position="95"/>
    </location>
</feature>
<feature type="compositionally biased region" description="Polar residues" evidence="2">
    <location>
        <begin position="21"/>
        <end position="52"/>
    </location>
</feature>